<evidence type="ECO:0000313" key="2">
    <source>
        <dbReference type="Proteomes" id="UP000194664"/>
    </source>
</evidence>
<dbReference type="Proteomes" id="UP000194664">
    <property type="component" value="Unassembled WGS sequence"/>
</dbReference>
<keyword evidence="2" id="KW-1185">Reference proteome</keyword>
<reference evidence="1 2" key="1">
    <citation type="submission" date="2016-12" db="EMBL/GenBank/DDBJ databases">
        <title>The draft genome sequence of HSLHS2.</title>
        <authorList>
            <person name="Hu D."/>
            <person name="Wang L."/>
            <person name="Shao Z."/>
        </authorList>
    </citation>
    <scope>NUCLEOTIDE SEQUENCE [LARGE SCALE GENOMIC DNA]</scope>
    <source>
        <strain evidence="1">MCCC 1A06712</strain>
    </source>
</reference>
<evidence type="ECO:0000313" key="1">
    <source>
        <dbReference type="EMBL" id="OUD09260.1"/>
    </source>
</evidence>
<comment type="caution">
    <text evidence="1">The sequence shown here is derived from an EMBL/GenBank/DDBJ whole genome shotgun (WGS) entry which is preliminary data.</text>
</comment>
<sequence length="165" mass="18318">MLVADEKDLCMLAVLGSQLPGPMTAFQVWSIAASVSSRQLRRLLRFRNFFSRLLGGKASRSFENNIEVNMQARPPKVGDTVLGLRVVECNDHVLKLVTEDKLRKAMVYVAMSRDQLNANVIISGIGKGKVGCAFMTLSGKVFEGPIVDHMVERFKNYGLTLTTRL</sequence>
<organism evidence="1 2">
    <name type="scientific">Marivivens niveibacter</name>
    <dbReference type="NCBI Taxonomy" id="1930667"/>
    <lineage>
        <taxon>Bacteria</taxon>
        <taxon>Pseudomonadati</taxon>
        <taxon>Pseudomonadota</taxon>
        <taxon>Alphaproteobacteria</taxon>
        <taxon>Rhodobacterales</taxon>
        <taxon>Paracoccaceae</taxon>
        <taxon>Marivivens group</taxon>
        <taxon>Marivivens</taxon>
    </lineage>
</organism>
<dbReference type="EMBL" id="MSPP01000003">
    <property type="protein sequence ID" value="OUD09260.1"/>
    <property type="molecule type" value="Genomic_DNA"/>
</dbReference>
<protein>
    <submittedName>
        <fullName evidence="1">Uncharacterized protein</fullName>
    </submittedName>
</protein>
<proteinExistence type="predicted"/>
<accession>A0A251WXN9</accession>
<gene>
    <name evidence="1" type="ORF">BVC71_11225</name>
</gene>
<dbReference type="AlphaFoldDB" id="A0A251WXN9"/>
<name>A0A251WXN9_9RHOB</name>
<dbReference type="OrthoDB" id="7058586at2"/>